<dbReference type="InterPro" id="IPR000873">
    <property type="entry name" value="AMP-dep_synth/lig_dom"/>
</dbReference>
<dbReference type="EMBL" id="SDOX01000005">
    <property type="protein sequence ID" value="TFJ87583.1"/>
    <property type="molecule type" value="Genomic_DNA"/>
</dbReference>
<feature type="domain" description="AMP-dependent synthetase/ligase" evidence="3">
    <location>
        <begin position="43"/>
        <end position="458"/>
    </location>
</feature>
<organism evidence="4 5">
    <name type="scientific">Nannochloropsis salina CCMP1776</name>
    <dbReference type="NCBI Taxonomy" id="1027361"/>
    <lineage>
        <taxon>Eukaryota</taxon>
        <taxon>Sar</taxon>
        <taxon>Stramenopiles</taxon>
        <taxon>Ochrophyta</taxon>
        <taxon>Eustigmatophyceae</taxon>
        <taxon>Eustigmatales</taxon>
        <taxon>Monodopsidaceae</taxon>
        <taxon>Microchloropsis</taxon>
        <taxon>Microchloropsis salina</taxon>
    </lineage>
</organism>
<dbReference type="PANTHER" id="PTHR43201:SF5">
    <property type="entry name" value="MEDIUM-CHAIN ACYL-COA LIGASE ACSF2, MITOCHONDRIAL"/>
    <property type="match status" value="1"/>
</dbReference>
<keyword evidence="2" id="KW-0436">Ligase</keyword>
<dbReference type="Proteomes" id="UP000355283">
    <property type="component" value="Unassembled WGS sequence"/>
</dbReference>
<dbReference type="Pfam" id="PF00501">
    <property type="entry name" value="AMP-binding"/>
    <property type="match status" value="1"/>
</dbReference>
<dbReference type="SUPFAM" id="SSF56801">
    <property type="entry name" value="Acetyl-CoA synthetase-like"/>
    <property type="match status" value="1"/>
</dbReference>
<dbReference type="GO" id="GO:0031956">
    <property type="term" value="F:medium-chain fatty acid-CoA ligase activity"/>
    <property type="evidence" value="ECO:0007669"/>
    <property type="project" value="TreeGrafter"/>
</dbReference>
<dbReference type="InterPro" id="IPR020845">
    <property type="entry name" value="AMP-binding_CS"/>
</dbReference>
<dbReference type="AlphaFoldDB" id="A0A4D9DBY8"/>
<reference evidence="4 5" key="1">
    <citation type="submission" date="2019-01" db="EMBL/GenBank/DDBJ databases">
        <title>Nuclear Genome Assembly of the Microalgal Biofuel strain Nannochloropsis salina CCMP1776.</title>
        <authorList>
            <person name="Hovde B."/>
        </authorList>
    </citation>
    <scope>NUCLEOTIDE SEQUENCE [LARGE SCALE GENOMIC DNA]</scope>
    <source>
        <strain evidence="4 5">CCMP1776</strain>
    </source>
</reference>
<name>A0A4D9DBY8_9STRA</name>
<protein>
    <recommendedName>
        <fullName evidence="3">AMP-dependent synthetase/ligase domain-containing protein</fullName>
    </recommendedName>
</protein>
<accession>A0A4D9DBY8</accession>
<dbReference type="PANTHER" id="PTHR43201">
    <property type="entry name" value="ACYL-COA SYNTHETASE"/>
    <property type="match status" value="1"/>
</dbReference>
<comment type="similarity">
    <text evidence="1">Belongs to the ATP-dependent AMP-binding enzyme family.</text>
</comment>
<sequence>MPPSSALLDYLPAFGPPHEDELFLTFYPVSSSSSASCHNPAFKTTWSRRELWELSRRFAYVLTKQAKLKKGDCQVHLFAGNSAEDVALRLASVMTGTVPVTVNWDSDPLDRVVFKVQSSRAKVVLIHAKTPLEQVAEVRSKLPGVAVMAVEDMLEHGRGEEGQEAADVASDKDLFEPDLGNDDTRIIIYTSGSSGEPKGVRLSYGNYVRNRETFEAFLLLQDPASRFTPFLANPLHHTNSTAFTDWALRRPRTHLHLFERYTTSYWPALARLALGLPCSAPLPSMPSVAQPLVTAQQSSKLRLVCPTVSRHFDFLESLIEEKKLADVPNPDVLKWVSPVVTFLLGSAPVGPATVERLLKYVGHLPVVRFGSTETCLQVMGTPMDVSEEERLHAFKRGWAVGEQPGEEPGFYVGRPHPPYTEVMVVEGIDPAAPASYLQECREGQKGFIVTRGNLMTGYVQGEAATKQAIHTEAGGWYTNLGDVGFWLWGGERREAGSGAGCGRKKDFYWVTRTSNLLIRGGTNYSYEQITRELTLFTEERYGLLPGTFALAAVGLRVGSEHEDDCLVTIEIQSAEDHGGGNDGRGVSNDKRLEVEKNFVRDAKGCVSKGAQPSRMRWGAVPRNFKGDVNWRVLEADWKATLAQDKDSGK</sequence>
<evidence type="ECO:0000313" key="4">
    <source>
        <dbReference type="EMBL" id="TFJ87583.1"/>
    </source>
</evidence>
<evidence type="ECO:0000256" key="2">
    <source>
        <dbReference type="ARBA" id="ARBA00022598"/>
    </source>
</evidence>
<evidence type="ECO:0000256" key="1">
    <source>
        <dbReference type="ARBA" id="ARBA00006432"/>
    </source>
</evidence>
<evidence type="ECO:0000313" key="5">
    <source>
        <dbReference type="Proteomes" id="UP000355283"/>
    </source>
</evidence>
<dbReference type="PROSITE" id="PS00455">
    <property type="entry name" value="AMP_BINDING"/>
    <property type="match status" value="1"/>
</dbReference>
<dbReference type="Gene3D" id="3.40.50.12780">
    <property type="entry name" value="N-terminal domain of ligase-like"/>
    <property type="match status" value="1"/>
</dbReference>
<gene>
    <name evidence="4" type="ORF">NSK_000934</name>
</gene>
<dbReference type="InterPro" id="IPR042099">
    <property type="entry name" value="ANL_N_sf"/>
</dbReference>
<keyword evidence="5" id="KW-1185">Reference proteome</keyword>
<proteinExistence type="inferred from homology"/>
<dbReference type="OrthoDB" id="2962993at2759"/>
<comment type="caution">
    <text evidence="4">The sequence shown here is derived from an EMBL/GenBank/DDBJ whole genome shotgun (WGS) entry which is preliminary data.</text>
</comment>
<dbReference type="GO" id="GO:0006631">
    <property type="term" value="P:fatty acid metabolic process"/>
    <property type="evidence" value="ECO:0007669"/>
    <property type="project" value="TreeGrafter"/>
</dbReference>
<evidence type="ECO:0000259" key="3">
    <source>
        <dbReference type="Pfam" id="PF00501"/>
    </source>
</evidence>